<organism evidence="1 2">
    <name type="scientific">Desulfosporosinus hippei DSM 8344</name>
    <dbReference type="NCBI Taxonomy" id="1121419"/>
    <lineage>
        <taxon>Bacteria</taxon>
        <taxon>Bacillati</taxon>
        <taxon>Bacillota</taxon>
        <taxon>Clostridia</taxon>
        <taxon>Eubacteriales</taxon>
        <taxon>Desulfitobacteriaceae</taxon>
        <taxon>Desulfosporosinus</taxon>
    </lineage>
</organism>
<sequence length="35" mass="4005">MTHPNAVEVLKQPIKCPTLEKVDVTKEALKRFQVI</sequence>
<keyword evidence="2" id="KW-1185">Reference proteome</keyword>
<name>A0A1G8FQX3_9FIRM</name>
<dbReference type="Proteomes" id="UP000198656">
    <property type="component" value="Unassembled WGS sequence"/>
</dbReference>
<proteinExistence type="predicted"/>
<evidence type="ECO:0000313" key="1">
    <source>
        <dbReference type="EMBL" id="SDH84504.1"/>
    </source>
</evidence>
<accession>A0A1G8FQX3</accession>
<protein>
    <submittedName>
        <fullName evidence="1">Uncharacterized protein</fullName>
    </submittedName>
</protein>
<dbReference type="EMBL" id="FNCP01000020">
    <property type="protein sequence ID" value="SDH84504.1"/>
    <property type="molecule type" value="Genomic_DNA"/>
</dbReference>
<reference evidence="2" key="1">
    <citation type="submission" date="2016-10" db="EMBL/GenBank/DDBJ databases">
        <authorList>
            <person name="Varghese N."/>
            <person name="Submissions S."/>
        </authorList>
    </citation>
    <scope>NUCLEOTIDE SEQUENCE [LARGE SCALE GENOMIC DNA]</scope>
    <source>
        <strain evidence="2">DSM 8344</strain>
    </source>
</reference>
<dbReference type="AlphaFoldDB" id="A0A1G8FQX3"/>
<evidence type="ECO:0000313" key="2">
    <source>
        <dbReference type="Proteomes" id="UP000198656"/>
    </source>
</evidence>
<gene>
    <name evidence="1" type="ORF">SAMN05443529_12048</name>
</gene>
<dbReference type="STRING" id="1121419.SAMN05443529_12048"/>